<dbReference type="EMBL" id="BTPE01000001">
    <property type="protein sequence ID" value="GMQ31881.1"/>
    <property type="molecule type" value="Genomic_DNA"/>
</dbReference>
<dbReference type="InterPro" id="IPR009057">
    <property type="entry name" value="Homeodomain-like_sf"/>
</dbReference>
<evidence type="ECO:0000313" key="1">
    <source>
        <dbReference type="EMBL" id="GMQ31881.1"/>
    </source>
</evidence>
<dbReference type="SUPFAM" id="SSF46689">
    <property type="entry name" value="Homeodomain-like"/>
    <property type="match status" value="1"/>
</dbReference>
<reference evidence="1 2" key="1">
    <citation type="submission" date="2023-08" db="EMBL/GenBank/DDBJ databases">
        <title>Draft genome sequence of Algoriphagus taiwanensis.</title>
        <authorList>
            <person name="Takatani N."/>
            <person name="Hosokawa M."/>
            <person name="Sawabe T."/>
        </authorList>
    </citation>
    <scope>NUCLEOTIDE SEQUENCE [LARGE SCALE GENOMIC DNA]</scope>
    <source>
        <strain evidence="1 2">JCM 19755</strain>
    </source>
</reference>
<sequence length="175" mass="20952">MTKEQIWIEAGYHTFAYEGPQALRIEKLAKKVKKNKSSFYHFFSDMEIFIGRLLDYHLEQAKVMSIKESSVQNQSELTQIFLDHKLDLLFNRQLRIHRERLDFEACFTRTNEISLPGFIPIWKKIINLDENSHLAEVVLMLSIDNFFLQITENTLNRDWITSFFEKNREMVKLFK</sequence>
<gene>
    <name evidence="1" type="ORF">Ataiwa_01530</name>
</gene>
<keyword evidence="2" id="KW-1185">Reference proteome</keyword>
<organism evidence="1 2">
    <name type="scientific">Algoriphagus taiwanensis</name>
    <dbReference type="NCBI Taxonomy" id="1445656"/>
    <lineage>
        <taxon>Bacteria</taxon>
        <taxon>Pseudomonadati</taxon>
        <taxon>Bacteroidota</taxon>
        <taxon>Cytophagia</taxon>
        <taxon>Cytophagales</taxon>
        <taxon>Cyclobacteriaceae</taxon>
        <taxon>Algoriphagus</taxon>
    </lineage>
</organism>
<dbReference type="RefSeq" id="WP_338226731.1">
    <property type="nucleotide sequence ID" value="NZ_BTPE01000001.1"/>
</dbReference>
<proteinExistence type="predicted"/>
<dbReference type="Gene3D" id="1.10.357.10">
    <property type="entry name" value="Tetracycline Repressor, domain 2"/>
    <property type="match status" value="1"/>
</dbReference>
<dbReference type="Proteomes" id="UP001307705">
    <property type="component" value="Unassembled WGS sequence"/>
</dbReference>
<evidence type="ECO:0008006" key="3">
    <source>
        <dbReference type="Google" id="ProtNLM"/>
    </source>
</evidence>
<protein>
    <recommendedName>
        <fullName evidence="3">Transcriptional regulator, TetR family</fullName>
    </recommendedName>
</protein>
<evidence type="ECO:0000313" key="2">
    <source>
        <dbReference type="Proteomes" id="UP001307705"/>
    </source>
</evidence>
<accession>A0ABQ6PV93</accession>
<name>A0ABQ6PV93_9BACT</name>
<comment type="caution">
    <text evidence="1">The sequence shown here is derived from an EMBL/GenBank/DDBJ whole genome shotgun (WGS) entry which is preliminary data.</text>
</comment>